<dbReference type="Pfam" id="PF07441">
    <property type="entry name" value="BofA"/>
    <property type="match status" value="1"/>
</dbReference>
<feature type="transmembrane region" description="Helical" evidence="1">
    <location>
        <begin position="65"/>
        <end position="87"/>
    </location>
</feature>
<feature type="transmembrane region" description="Helical" evidence="1">
    <location>
        <begin position="6"/>
        <end position="29"/>
    </location>
</feature>
<dbReference type="AlphaFoldDB" id="R1CPI6"/>
<protein>
    <submittedName>
        <fullName evidence="2">Inhibitor of pro-sigmaK processing BofA</fullName>
    </submittedName>
</protein>
<organism evidence="2 3">
    <name type="scientific">Caldisalinibacter kiritimatiensis</name>
    <dbReference type="NCBI Taxonomy" id="1304284"/>
    <lineage>
        <taxon>Bacteria</taxon>
        <taxon>Bacillati</taxon>
        <taxon>Bacillota</taxon>
        <taxon>Tissierellia</taxon>
        <taxon>Tissierellales</taxon>
        <taxon>Thermohalobacteraceae</taxon>
        <taxon>Caldisalinibacter</taxon>
    </lineage>
</organism>
<dbReference type="InterPro" id="IPR010001">
    <property type="entry name" value="BofA"/>
</dbReference>
<keyword evidence="1" id="KW-0472">Membrane</keyword>
<proteinExistence type="predicted"/>
<dbReference type="EMBL" id="ARZA01000143">
    <property type="protein sequence ID" value="EOD00576.1"/>
    <property type="molecule type" value="Genomic_DNA"/>
</dbReference>
<dbReference type="RefSeq" id="WP_006312560.1">
    <property type="nucleotide sequence ID" value="NZ_ARZA01000143.1"/>
</dbReference>
<keyword evidence="1" id="KW-1133">Transmembrane helix</keyword>
<comment type="caution">
    <text evidence="2">The sequence shown here is derived from an EMBL/GenBank/DDBJ whole genome shotgun (WGS) entry which is preliminary data.</text>
</comment>
<keyword evidence="3" id="KW-1185">Reference proteome</keyword>
<accession>R1CPI6</accession>
<name>R1CPI6_9FIRM</name>
<evidence type="ECO:0000313" key="2">
    <source>
        <dbReference type="EMBL" id="EOD00576.1"/>
    </source>
</evidence>
<dbReference type="NCBIfam" id="TIGR02862">
    <property type="entry name" value="spore_BofA"/>
    <property type="match status" value="1"/>
</dbReference>
<keyword evidence="1" id="KW-0812">Transmembrane</keyword>
<dbReference type="Proteomes" id="UP000013378">
    <property type="component" value="Unassembled WGS sequence"/>
</dbReference>
<evidence type="ECO:0000256" key="1">
    <source>
        <dbReference type="SAM" id="Phobius"/>
    </source>
</evidence>
<dbReference type="STRING" id="1304284.L21TH_1376"/>
<evidence type="ECO:0000313" key="3">
    <source>
        <dbReference type="Proteomes" id="UP000013378"/>
    </source>
</evidence>
<feature type="transmembrane region" description="Helical" evidence="1">
    <location>
        <begin position="36"/>
        <end position="59"/>
    </location>
</feature>
<sequence>MGLEVSVIVAYFVGILLLFIIGWLILIPLKFIFKLIINGIIGGVVLILLNFIGGFIGIHIGVNPITALIVGVLGVPGILLILIVQYII</sequence>
<gene>
    <name evidence="2" type="ORF">L21TH_1376</name>
</gene>
<reference evidence="2 3" key="1">
    <citation type="journal article" date="2015" name="Geomicrobiol. J.">
        <title>Caldisalinibacter kiritimatiensis gen. nov., sp. nov., a moderately thermohalophilic thiosulfate-reducing bacterium from a hypersaline microbial mat.</title>
        <authorList>
            <person name="Ben Hania W."/>
            <person name="Joseph M."/>
            <person name="Fiebig A."/>
            <person name="Bunk B."/>
            <person name="Klenk H.-P."/>
            <person name="Fardeau M.-L."/>
            <person name="Spring S."/>
        </authorList>
    </citation>
    <scope>NUCLEOTIDE SEQUENCE [LARGE SCALE GENOMIC DNA]</scope>
    <source>
        <strain evidence="2 3">L21-TH-D2</strain>
    </source>
</reference>